<name>A0A927ZI11_9CLOT</name>
<organism evidence="2 3">
    <name type="scientific">Clostridium sulfidigenes</name>
    <dbReference type="NCBI Taxonomy" id="318464"/>
    <lineage>
        <taxon>Bacteria</taxon>
        <taxon>Bacillati</taxon>
        <taxon>Bacillota</taxon>
        <taxon>Clostridia</taxon>
        <taxon>Eubacteriales</taxon>
        <taxon>Clostridiaceae</taxon>
        <taxon>Clostridium</taxon>
    </lineage>
</organism>
<dbReference type="AlphaFoldDB" id="A0A927ZI11"/>
<evidence type="ECO:0000259" key="1">
    <source>
        <dbReference type="Pfam" id="PF04754"/>
    </source>
</evidence>
<evidence type="ECO:0000313" key="3">
    <source>
        <dbReference type="Proteomes" id="UP000768462"/>
    </source>
</evidence>
<feature type="domain" description="Transposase (putative) YhgA-like" evidence="1">
    <location>
        <begin position="11"/>
        <end position="115"/>
    </location>
</feature>
<dbReference type="EMBL" id="SVCM01000036">
    <property type="protein sequence ID" value="MBE6059172.1"/>
    <property type="molecule type" value="Genomic_DNA"/>
</dbReference>
<accession>A0A927ZI11</accession>
<evidence type="ECO:0000313" key="2">
    <source>
        <dbReference type="EMBL" id="MBE6059172.1"/>
    </source>
</evidence>
<dbReference type="Proteomes" id="UP000768462">
    <property type="component" value="Unassembled WGS sequence"/>
</dbReference>
<protein>
    <recommendedName>
        <fullName evidence="1">Transposase (putative) YhgA-like domain-containing protein</fullName>
    </recommendedName>
</protein>
<feature type="non-terminal residue" evidence="2">
    <location>
        <position position="188"/>
    </location>
</feature>
<dbReference type="InterPro" id="IPR006842">
    <property type="entry name" value="Transposase_31"/>
</dbReference>
<sequence length="188" mass="22391">MESTKEKVKLDQVLKFLFSTSNKVLINLLNGVFEENYNVDEVSLTVSNNEFIEDTLDVLRGDMFFKISKNENQKVSYHLEFQTRNDSTMIVRMFEYGFKKAKEEADESSHIKKIIFPKQKVIFFEENKNIEDKLRLNIVFPDSQEIDYTVPVLKYWEYSDKELIHKKMYPLIPLQLFQLKKELIKANK</sequence>
<proteinExistence type="predicted"/>
<comment type="caution">
    <text evidence="2">The sequence shown here is derived from an EMBL/GenBank/DDBJ whole genome shotgun (WGS) entry which is preliminary data.</text>
</comment>
<dbReference type="Pfam" id="PF04754">
    <property type="entry name" value="Transposase_31"/>
    <property type="match status" value="1"/>
</dbReference>
<reference evidence="2" key="1">
    <citation type="submission" date="2019-04" db="EMBL/GenBank/DDBJ databases">
        <title>Evolution of Biomass-Degrading Anaerobic Consortia Revealed by Metagenomics.</title>
        <authorList>
            <person name="Peng X."/>
        </authorList>
    </citation>
    <scope>NUCLEOTIDE SEQUENCE</scope>
    <source>
        <strain evidence="2">SIG254</strain>
    </source>
</reference>
<gene>
    <name evidence="2" type="ORF">E7215_03220</name>
</gene>